<proteinExistence type="predicted"/>
<evidence type="ECO:0000313" key="1">
    <source>
        <dbReference type="EMBL" id="GJN93222.1"/>
    </source>
</evidence>
<dbReference type="Proteomes" id="UP001342314">
    <property type="component" value="Unassembled WGS sequence"/>
</dbReference>
<gene>
    <name evidence="1" type="ORF">Rhopal_006269-T1</name>
</gene>
<reference evidence="1 2" key="1">
    <citation type="submission" date="2021-12" db="EMBL/GenBank/DDBJ databases">
        <title>High titer production of polyol ester of fatty acids by Rhodotorula paludigena BS15 towards product separation-free biomass refinery.</title>
        <authorList>
            <person name="Mano J."/>
            <person name="Ono H."/>
            <person name="Tanaka T."/>
            <person name="Naito K."/>
            <person name="Sushida H."/>
            <person name="Ike M."/>
            <person name="Tokuyasu K."/>
            <person name="Kitaoka M."/>
        </authorList>
    </citation>
    <scope>NUCLEOTIDE SEQUENCE [LARGE SCALE GENOMIC DNA]</scope>
    <source>
        <strain evidence="1 2">BS15</strain>
    </source>
</reference>
<accession>A0AAV5GV47</accession>
<sequence>MSKWLQIARGPFIKLQLERKVATLEALSLRSLTPALDFWRLQTRHRRVCISICLTIRLLCQIDPLLIAARSSKVLGMILRGNFAHALDTSAAGFDTFISASRLTTSDFLEAVATSSKKRWRKTKCPDWLSKIVGSVAVCQYGPQSCDVALVFAGLDKGYKKYNLRCLDKFFTLAAICTAKLALIWRVMAKAVHASHNDIPRNGDARRLWFRALRVTIQACAKDSGIEPQLIAACQRFGTTMRARQATKAISVVCKEERRVEVEGRQDTLVQLQDKWSTAMSTRVTTDKRPKFVGPPLASSIVQSLAPAFAPTSVLNLGTLIVIALRQQQLRLELLATTLGPALTAIANGRPTNAPGPSSMPLGSQPWTLWFLLAREHTEI</sequence>
<evidence type="ECO:0000313" key="2">
    <source>
        <dbReference type="Proteomes" id="UP001342314"/>
    </source>
</evidence>
<protein>
    <submittedName>
        <fullName evidence="1">Uncharacterized protein</fullName>
    </submittedName>
</protein>
<name>A0AAV5GV47_9BASI</name>
<dbReference type="EMBL" id="BQKY01000013">
    <property type="protein sequence ID" value="GJN93222.1"/>
    <property type="molecule type" value="Genomic_DNA"/>
</dbReference>
<comment type="caution">
    <text evidence="1">The sequence shown here is derived from an EMBL/GenBank/DDBJ whole genome shotgun (WGS) entry which is preliminary data.</text>
</comment>
<keyword evidence="2" id="KW-1185">Reference proteome</keyword>
<organism evidence="1 2">
    <name type="scientific">Rhodotorula paludigena</name>
    <dbReference type="NCBI Taxonomy" id="86838"/>
    <lineage>
        <taxon>Eukaryota</taxon>
        <taxon>Fungi</taxon>
        <taxon>Dikarya</taxon>
        <taxon>Basidiomycota</taxon>
        <taxon>Pucciniomycotina</taxon>
        <taxon>Microbotryomycetes</taxon>
        <taxon>Sporidiobolales</taxon>
        <taxon>Sporidiobolaceae</taxon>
        <taxon>Rhodotorula</taxon>
    </lineage>
</organism>
<dbReference type="AlphaFoldDB" id="A0AAV5GV47"/>